<gene>
    <name evidence="3" type="ORF">SAMN02910377_00340</name>
</gene>
<dbReference type="PANTHER" id="PTHR46558:SF14">
    <property type="entry name" value="HTH-TYPE TRANSCRIPTIONAL REGULATOR ANSR"/>
    <property type="match status" value="1"/>
</dbReference>
<dbReference type="Gene3D" id="1.10.260.40">
    <property type="entry name" value="lambda repressor-like DNA-binding domains"/>
    <property type="match status" value="1"/>
</dbReference>
<organism evidence="3 4">
    <name type="scientific">Pseudobutyrivibrio ruminis</name>
    <dbReference type="NCBI Taxonomy" id="46206"/>
    <lineage>
        <taxon>Bacteria</taxon>
        <taxon>Bacillati</taxon>
        <taxon>Bacillota</taxon>
        <taxon>Clostridia</taxon>
        <taxon>Lachnospirales</taxon>
        <taxon>Lachnospiraceae</taxon>
        <taxon>Pseudobutyrivibrio</taxon>
    </lineage>
</organism>
<name>A0A1H7FEC8_9FIRM</name>
<dbReference type="EMBL" id="FNZX01000003">
    <property type="protein sequence ID" value="SEK21605.1"/>
    <property type="molecule type" value="Genomic_DNA"/>
</dbReference>
<dbReference type="InterPro" id="IPR010982">
    <property type="entry name" value="Lambda_DNA-bd_dom_sf"/>
</dbReference>
<evidence type="ECO:0000256" key="1">
    <source>
        <dbReference type="ARBA" id="ARBA00023125"/>
    </source>
</evidence>
<feature type="domain" description="HTH cro/C1-type" evidence="2">
    <location>
        <begin position="9"/>
        <end position="63"/>
    </location>
</feature>
<dbReference type="PROSITE" id="PS50943">
    <property type="entry name" value="HTH_CROC1"/>
    <property type="match status" value="1"/>
</dbReference>
<reference evidence="4" key="1">
    <citation type="submission" date="2016-10" db="EMBL/GenBank/DDBJ databases">
        <authorList>
            <person name="Varghese N."/>
        </authorList>
    </citation>
    <scope>NUCLEOTIDE SEQUENCE [LARGE SCALE GENOMIC DNA]</scope>
    <source>
        <strain evidence="4">ACV-9</strain>
    </source>
</reference>
<dbReference type="Proteomes" id="UP000182321">
    <property type="component" value="Unassembled WGS sequence"/>
</dbReference>
<dbReference type="SMART" id="SM00530">
    <property type="entry name" value="HTH_XRE"/>
    <property type="match status" value="1"/>
</dbReference>
<evidence type="ECO:0000313" key="3">
    <source>
        <dbReference type="EMBL" id="SEK21605.1"/>
    </source>
</evidence>
<sequence length="100" mass="10965">MISGLAKRLKNSRINTGLSRKEVADLIGVSEAAIGMYESGARQPSLYALTRLATTLNVTTDYLLGCESKDDNTISLSGLTEEQITIVKMTIQNFRNQPKE</sequence>
<protein>
    <submittedName>
        <fullName evidence="3">Helix-turn-helix domain-containing protein</fullName>
    </submittedName>
</protein>
<dbReference type="AlphaFoldDB" id="A0A1H7FEC8"/>
<dbReference type="SUPFAM" id="SSF47413">
    <property type="entry name" value="lambda repressor-like DNA-binding domains"/>
    <property type="match status" value="1"/>
</dbReference>
<dbReference type="GO" id="GO:0003677">
    <property type="term" value="F:DNA binding"/>
    <property type="evidence" value="ECO:0007669"/>
    <property type="project" value="UniProtKB-KW"/>
</dbReference>
<dbReference type="RefSeq" id="WP_074788831.1">
    <property type="nucleotide sequence ID" value="NZ_FNZX01000003.1"/>
</dbReference>
<dbReference type="PANTHER" id="PTHR46558">
    <property type="entry name" value="TRACRIPTIONAL REGULATORY PROTEIN-RELATED-RELATED"/>
    <property type="match status" value="1"/>
</dbReference>
<keyword evidence="4" id="KW-1185">Reference proteome</keyword>
<dbReference type="Pfam" id="PF01381">
    <property type="entry name" value="HTH_3"/>
    <property type="match status" value="1"/>
</dbReference>
<accession>A0A1H7FEC8</accession>
<proteinExistence type="predicted"/>
<dbReference type="InterPro" id="IPR001387">
    <property type="entry name" value="Cro/C1-type_HTH"/>
</dbReference>
<evidence type="ECO:0000259" key="2">
    <source>
        <dbReference type="PROSITE" id="PS50943"/>
    </source>
</evidence>
<keyword evidence="1" id="KW-0238">DNA-binding</keyword>
<evidence type="ECO:0000313" key="4">
    <source>
        <dbReference type="Proteomes" id="UP000182321"/>
    </source>
</evidence>
<dbReference type="CDD" id="cd00093">
    <property type="entry name" value="HTH_XRE"/>
    <property type="match status" value="1"/>
</dbReference>